<dbReference type="Pfam" id="PF18050">
    <property type="entry name" value="Cyclophil_like2"/>
    <property type="match status" value="1"/>
</dbReference>
<dbReference type="OrthoDB" id="5298378at2"/>
<name>A0A5R8Y2Y0_9BACT</name>
<dbReference type="Proteomes" id="UP000308901">
    <property type="component" value="Unassembled WGS sequence"/>
</dbReference>
<feature type="domain" description="Cyclophilin-like" evidence="1">
    <location>
        <begin position="7"/>
        <end position="112"/>
    </location>
</feature>
<reference evidence="2 3" key="1">
    <citation type="submission" date="2019-05" db="EMBL/GenBank/DDBJ databases">
        <title>Arcobacter sp. nov., isolated from sea sediment.</title>
        <authorList>
            <person name="Kim W."/>
        </authorList>
    </citation>
    <scope>NUCLEOTIDE SEQUENCE [LARGE SCALE GENOMIC DNA]</scope>
    <source>
        <strain evidence="2 3">CAU 1517</strain>
    </source>
</reference>
<keyword evidence="3" id="KW-1185">Reference proteome</keyword>
<evidence type="ECO:0000259" key="1">
    <source>
        <dbReference type="Pfam" id="PF18050"/>
    </source>
</evidence>
<evidence type="ECO:0000313" key="3">
    <source>
        <dbReference type="Proteomes" id="UP000308901"/>
    </source>
</evidence>
<dbReference type="EMBL" id="VANU01000002">
    <property type="protein sequence ID" value="TLP39654.1"/>
    <property type="molecule type" value="Genomic_DNA"/>
</dbReference>
<dbReference type="Gene3D" id="2.40.100.20">
    <property type="match status" value="1"/>
</dbReference>
<organism evidence="2 3">
    <name type="scientific">Arcobacter arenosus</name>
    <dbReference type="NCBI Taxonomy" id="2576037"/>
    <lineage>
        <taxon>Bacteria</taxon>
        <taxon>Pseudomonadati</taxon>
        <taxon>Campylobacterota</taxon>
        <taxon>Epsilonproteobacteria</taxon>
        <taxon>Campylobacterales</taxon>
        <taxon>Arcobacteraceae</taxon>
        <taxon>Arcobacter</taxon>
    </lineage>
</organism>
<proteinExistence type="predicted"/>
<dbReference type="InterPro" id="IPR041183">
    <property type="entry name" value="Cyclophilin-like"/>
</dbReference>
<dbReference type="AlphaFoldDB" id="A0A5R8Y2Y0"/>
<comment type="caution">
    <text evidence="2">The sequence shown here is derived from an EMBL/GenBank/DDBJ whole genome shotgun (WGS) entry which is preliminary data.</text>
</comment>
<dbReference type="InterPro" id="IPR029000">
    <property type="entry name" value="Cyclophilin-like_dom_sf"/>
</dbReference>
<protein>
    <recommendedName>
        <fullName evidence="1">Cyclophilin-like domain-containing protein</fullName>
    </recommendedName>
</protein>
<dbReference type="SUPFAM" id="SSF50891">
    <property type="entry name" value="Cyclophilin-like"/>
    <property type="match status" value="1"/>
</dbReference>
<evidence type="ECO:0000313" key="2">
    <source>
        <dbReference type="EMBL" id="TLP39654.1"/>
    </source>
</evidence>
<accession>A0A5R8Y2Y0</accession>
<sequence>MKISVESNGNITVYELNNSQASKELLAQLPLDIKVENYSHDEKIFYPPNKLSTSNTPLAKNAVTGTLAYYAPWGDVVMFYKDFGSASGLYELGKVVSGKEYINSMSGTIEIKLID</sequence>
<gene>
    <name evidence="2" type="ORF">FDK22_05865</name>
</gene>